<evidence type="ECO:0000259" key="1">
    <source>
        <dbReference type="Pfam" id="PF13546"/>
    </source>
</evidence>
<feature type="domain" description="Transposase IS701-like DDE" evidence="1">
    <location>
        <begin position="76"/>
        <end position="258"/>
    </location>
</feature>
<proteinExistence type="predicted"/>
<organism evidence="2 3">
    <name type="scientific">Thermobacillus xylanilyticus</name>
    <dbReference type="NCBI Taxonomy" id="76633"/>
    <lineage>
        <taxon>Bacteria</taxon>
        <taxon>Bacillati</taxon>
        <taxon>Bacillota</taxon>
        <taxon>Bacilli</taxon>
        <taxon>Bacillales</taxon>
        <taxon>Paenibacillaceae</taxon>
        <taxon>Thermobacillus</taxon>
    </lineage>
</organism>
<comment type="caution">
    <text evidence="2">The sequence shown here is derived from an EMBL/GenBank/DDBJ whole genome shotgun (WGS) entry which is preliminary data.</text>
</comment>
<evidence type="ECO:0000313" key="2">
    <source>
        <dbReference type="EMBL" id="CAG5091556.1"/>
    </source>
</evidence>
<dbReference type="RefSeq" id="WP_213485638.1">
    <property type="nucleotide sequence ID" value="NZ_CAJRAY010000082.1"/>
</dbReference>
<dbReference type="InterPro" id="IPR012337">
    <property type="entry name" value="RNaseH-like_sf"/>
</dbReference>
<gene>
    <name evidence="2" type="primary">txxe 3145</name>
    <name evidence="2" type="ORF">TXXE_15835</name>
</gene>
<keyword evidence="3" id="KW-1185">Reference proteome</keyword>
<protein>
    <submittedName>
        <fullName evidence="2">Transposase IS4 family protein</fullName>
    </submittedName>
</protein>
<accession>A0ABN7S3T4</accession>
<dbReference type="InterPro" id="IPR038721">
    <property type="entry name" value="IS701-like_DDE_dom"/>
</dbReference>
<dbReference type="Gene3D" id="3.90.350.10">
    <property type="entry name" value="Transposase Inhibitor Protein From Tn5, Chain A, domain 1"/>
    <property type="match status" value="1"/>
</dbReference>
<dbReference type="Proteomes" id="UP000681526">
    <property type="component" value="Unassembled WGS sequence"/>
</dbReference>
<sequence length="452" mass="52474">MVQHNSLSEKGQERISAAFSTLQIGHLLRKAGISKSFGWSSLAIFRLIFVLVFEGRNWFRLLNSDRRQSLPGKDVVYRFLNHPRFAWRRFLHALSLKIVQHFDSLTSPSRIRAFIIDDSVLRRDRSKKAELLARVFDHTTGRYIRGYNMLTLGWSDGFSFAPIDFVMLSSAKLANRFCEMKERLSKRTPGYKRRIEALSRKPDAVVALLGRALKAGFSADFVLMDSWFTQAPLLRELMANGLHVIGMVKAMKQRYRFDEKSLTLQELYALLPKHKNKEILGSVIVQTACGLPVKLVFVQNRNRRRDWLVLLSTDLALEDAEIVRIYGMRWSIETFFKFAKSYLKLGTEFQGRSFDMLISHTTIVFARYLVMEWERRHENDARSLGGLFFLFSDEVRDLDLKTALQHLIAFFMEFTEAKSKRDQSAVFRQLQHWISSLPNYIKGLFGKLSCES</sequence>
<evidence type="ECO:0000313" key="3">
    <source>
        <dbReference type="Proteomes" id="UP000681526"/>
    </source>
</evidence>
<name>A0ABN7S3T4_THEXY</name>
<dbReference type="EMBL" id="CAJRAY010000082">
    <property type="protein sequence ID" value="CAG5091556.1"/>
    <property type="molecule type" value="Genomic_DNA"/>
</dbReference>
<reference evidence="2 3" key="1">
    <citation type="submission" date="2021-04" db="EMBL/GenBank/DDBJ databases">
        <authorList>
            <person name="Rakotoarivonina H."/>
        </authorList>
    </citation>
    <scope>NUCLEOTIDE SEQUENCE [LARGE SCALE GENOMIC DNA]</scope>
    <source>
        <strain evidence="2 3">XE</strain>
    </source>
</reference>
<dbReference type="Pfam" id="PF13546">
    <property type="entry name" value="DDE_5"/>
    <property type="match status" value="1"/>
</dbReference>
<dbReference type="SUPFAM" id="SSF53098">
    <property type="entry name" value="Ribonuclease H-like"/>
    <property type="match status" value="1"/>
</dbReference>